<protein>
    <submittedName>
        <fullName evidence="7">Spermidine/putrescine transport system substrate-binding protein</fullName>
    </submittedName>
</protein>
<evidence type="ECO:0000256" key="1">
    <source>
        <dbReference type="ARBA" id="ARBA00004418"/>
    </source>
</evidence>
<feature type="binding site" evidence="5">
    <location>
        <position position="322"/>
    </location>
    <ligand>
        <name>spermidine</name>
        <dbReference type="ChEBI" id="CHEBI:57834"/>
    </ligand>
</feature>
<dbReference type="Pfam" id="PF13416">
    <property type="entry name" value="SBP_bac_8"/>
    <property type="match status" value="1"/>
</dbReference>
<dbReference type="InterPro" id="IPR006059">
    <property type="entry name" value="SBP"/>
</dbReference>
<evidence type="ECO:0000256" key="6">
    <source>
        <dbReference type="SAM" id="SignalP"/>
    </source>
</evidence>
<dbReference type="OrthoDB" id="9769319at2"/>
<dbReference type="PANTHER" id="PTHR30222:SF17">
    <property type="entry name" value="SPERMIDINE_PUTRESCINE-BINDING PERIPLASMIC PROTEIN"/>
    <property type="match status" value="1"/>
</dbReference>
<organism evidence="7 8">
    <name type="scientific">Paucidesulfovibrio gracilis DSM 16080</name>
    <dbReference type="NCBI Taxonomy" id="1121449"/>
    <lineage>
        <taxon>Bacteria</taxon>
        <taxon>Pseudomonadati</taxon>
        <taxon>Thermodesulfobacteriota</taxon>
        <taxon>Desulfovibrionia</taxon>
        <taxon>Desulfovibrionales</taxon>
        <taxon>Desulfovibrionaceae</taxon>
        <taxon>Paucidesulfovibrio</taxon>
    </lineage>
</organism>
<keyword evidence="2" id="KW-0813">Transport</keyword>
<sequence>MRQCILSLLLVLLTGSAFAGGGEVYVYNWTEYIPDQVLSRFTKETGIKVVYTTYESNEAMYAKVKLLGGEGYDVVVPSTYFVNRMRNDGLLAPLDRSLLPNFSNVNPAILDKSYDPGNQYSVPYLWGGTGILVNADAVDPEKVSSWKGLWDEALKGRLLLQNDLREVFGIGLLLKGYSLNETDSEKIKEVYELLRTLVPSVRVFNSDSPKLAFLGEEVSGGMIWNGEAYVAMQEIDSLQFVWPQEGGIFWMDNFVIPKGARNIENAHAFINFMLRPDISAMCCEEYGYPTPIPAAQELLPEELRNSSVVFPPKEVMERSEFQDDVGDAILLYEEYWQKLKVSK</sequence>
<comment type="subcellular location">
    <subcellularLocation>
        <location evidence="1">Periplasm</location>
    </subcellularLocation>
</comment>
<evidence type="ECO:0000256" key="2">
    <source>
        <dbReference type="ARBA" id="ARBA00022448"/>
    </source>
</evidence>
<proteinExistence type="predicted"/>
<evidence type="ECO:0000313" key="8">
    <source>
        <dbReference type="Proteomes" id="UP000190027"/>
    </source>
</evidence>
<evidence type="ECO:0000256" key="3">
    <source>
        <dbReference type="ARBA" id="ARBA00022729"/>
    </source>
</evidence>
<dbReference type="GO" id="GO:0019808">
    <property type="term" value="F:polyamine binding"/>
    <property type="evidence" value="ECO:0007669"/>
    <property type="project" value="InterPro"/>
</dbReference>
<name>A0A1T4WVC8_9BACT</name>
<dbReference type="RefSeq" id="WP_078716945.1">
    <property type="nucleotide sequence ID" value="NZ_FUYC01000004.1"/>
</dbReference>
<dbReference type="AlphaFoldDB" id="A0A1T4WVC8"/>
<dbReference type="Gene3D" id="3.40.190.10">
    <property type="entry name" value="Periplasmic binding protein-like II"/>
    <property type="match status" value="2"/>
</dbReference>
<dbReference type="InterPro" id="IPR001188">
    <property type="entry name" value="Sperm_putr-bd"/>
</dbReference>
<dbReference type="PANTHER" id="PTHR30222">
    <property type="entry name" value="SPERMIDINE/PUTRESCINE-BINDING PERIPLASMIC PROTEIN"/>
    <property type="match status" value="1"/>
</dbReference>
<evidence type="ECO:0000313" key="7">
    <source>
        <dbReference type="EMBL" id="SKA80591.1"/>
    </source>
</evidence>
<feature type="binding site" evidence="5">
    <location>
        <begin position="163"/>
        <end position="166"/>
    </location>
    <ligand>
        <name>spermidine</name>
        <dbReference type="ChEBI" id="CHEBI:57834"/>
    </ligand>
</feature>
<accession>A0A1T4WVC8</accession>
<dbReference type="GO" id="GO:0042597">
    <property type="term" value="C:periplasmic space"/>
    <property type="evidence" value="ECO:0007669"/>
    <property type="project" value="UniProtKB-SubCell"/>
</dbReference>
<evidence type="ECO:0000256" key="4">
    <source>
        <dbReference type="ARBA" id="ARBA00022764"/>
    </source>
</evidence>
<dbReference type="Proteomes" id="UP000190027">
    <property type="component" value="Unassembled WGS sequence"/>
</dbReference>
<reference evidence="7 8" key="1">
    <citation type="submission" date="2017-02" db="EMBL/GenBank/DDBJ databases">
        <authorList>
            <person name="Peterson S.W."/>
        </authorList>
    </citation>
    <scope>NUCLEOTIDE SEQUENCE [LARGE SCALE GENOMIC DNA]</scope>
    <source>
        <strain evidence="7 8">DSM 16080</strain>
    </source>
</reference>
<feature type="binding site" evidence="5">
    <location>
        <position position="80"/>
    </location>
    <ligand>
        <name>spermidine</name>
        <dbReference type="ChEBI" id="CHEBI:57834"/>
    </ligand>
</feature>
<feature type="chain" id="PRO_5013341152" evidence="6">
    <location>
        <begin position="20"/>
        <end position="343"/>
    </location>
</feature>
<evidence type="ECO:0000256" key="5">
    <source>
        <dbReference type="PIRSR" id="PIRSR019574-1"/>
    </source>
</evidence>
<dbReference type="PRINTS" id="PR00909">
    <property type="entry name" value="SPERMDNBNDNG"/>
</dbReference>
<keyword evidence="3 6" id="KW-0732">Signal</keyword>
<dbReference type="PIRSF" id="PIRSF019574">
    <property type="entry name" value="Periplasmic_polyamine_BP"/>
    <property type="match status" value="1"/>
</dbReference>
<dbReference type="STRING" id="1121449.SAMN02745704_01375"/>
<gene>
    <name evidence="7" type="ORF">SAMN02745704_01375</name>
</gene>
<keyword evidence="8" id="KW-1185">Reference proteome</keyword>
<keyword evidence="4" id="KW-0574">Periplasm</keyword>
<dbReference type="EMBL" id="FUYC01000004">
    <property type="protein sequence ID" value="SKA80591.1"/>
    <property type="molecule type" value="Genomic_DNA"/>
</dbReference>
<feature type="signal peptide" evidence="6">
    <location>
        <begin position="1"/>
        <end position="19"/>
    </location>
</feature>
<feature type="binding site" evidence="5">
    <location>
        <position position="31"/>
    </location>
    <ligand>
        <name>spermidine</name>
        <dbReference type="ChEBI" id="CHEBI:57834"/>
    </ligand>
</feature>
<dbReference type="GO" id="GO:0015846">
    <property type="term" value="P:polyamine transport"/>
    <property type="evidence" value="ECO:0007669"/>
    <property type="project" value="InterPro"/>
</dbReference>
<dbReference type="SUPFAM" id="SSF53850">
    <property type="entry name" value="Periplasmic binding protein-like II"/>
    <property type="match status" value="1"/>
</dbReference>